<evidence type="ECO:0000256" key="1">
    <source>
        <dbReference type="SAM" id="Phobius"/>
    </source>
</evidence>
<dbReference type="Proteomes" id="UP001314205">
    <property type="component" value="Unassembled WGS sequence"/>
</dbReference>
<feature type="transmembrane region" description="Helical" evidence="1">
    <location>
        <begin position="12"/>
        <end position="32"/>
    </location>
</feature>
<name>A0AAV1LNE6_9NEOP</name>
<feature type="transmembrane region" description="Helical" evidence="1">
    <location>
        <begin position="81"/>
        <end position="99"/>
    </location>
</feature>
<keyword evidence="1" id="KW-0472">Membrane</keyword>
<accession>A0AAV1LNE6</accession>
<organism evidence="2 3">
    <name type="scientific">Parnassius mnemosyne</name>
    <name type="common">clouded apollo</name>
    <dbReference type="NCBI Taxonomy" id="213953"/>
    <lineage>
        <taxon>Eukaryota</taxon>
        <taxon>Metazoa</taxon>
        <taxon>Ecdysozoa</taxon>
        <taxon>Arthropoda</taxon>
        <taxon>Hexapoda</taxon>
        <taxon>Insecta</taxon>
        <taxon>Pterygota</taxon>
        <taxon>Neoptera</taxon>
        <taxon>Endopterygota</taxon>
        <taxon>Lepidoptera</taxon>
        <taxon>Glossata</taxon>
        <taxon>Ditrysia</taxon>
        <taxon>Papilionoidea</taxon>
        <taxon>Papilionidae</taxon>
        <taxon>Parnassiinae</taxon>
        <taxon>Parnassini</taxon>
        <taxon>Parnassius</taxon>
        <taxon>Driopa</taxon>
    </lineage>
</organism>
<keyword evidence="1" id="KW-0812">Transmembrane</keyword>
<proteinExistence type="predicted"/>
<dbReference type="AlphaFoldDB" id="A0AAV1LNE6"/>
<gene>
    <name evidence="2" type="ORF">PARMNEM_LOCUS15750</name>
</gene>
<dbReference type="EMBL" id="CAVLGL010000093">
    <property type="protein sequence ID" value="CAK1596395.1"/>
    <property type="molecule type" value="Genomic_DNA"/>
</dbReference>
<keyword evidence="1" id="KW-1133">Transmembrane helix</keyword>
<reference evidence="2 3" key="1">
    <citation type="submission" date="2023-11" db="EMBL/GenBank/DDBJ databases">
        <authorList>
            <person name="Hedman E."/>
            <person name="Englund M."/>
            <person name="Stromberg M."/>
            <person name="Nyberg Akerstrom W."/>
            <person name="Nylinder S."/>
            <person name="Jareborg N."/>
            <person name="Kallberg Y."/>
            <person name="Kronander E."/>
        </authorList>
    </citation>
    <scope>NUCLEOTIDE SEQUENCE [LARGE SCALE GENOMIC DNA]</scope>
</reference>
<evidence type="ECO:0000313" key="2">
    <source>
        <dbReference type="EMBL" id="CAK1596395.1"/>
    </source>
</evidence>
<comment type="caution">
    <text evidence="2">The sequence shown here is derived from an EMBL/GenBank/DDBJ whole genome shotgun (WGS) entry which is preliminary data.</text>
</comment>
<keyword evidence="3" id="KW-1185">Reference proteome</keyword>
<protein>
    <submittedName>
        <fullName evidence="2">Uncharacterized protein</fullName>
    </submittedName>
</protein>
<evidence type="ECO:0000313" key="3">
    <source>
        <dbReference type="Proteomes" id="UP001314205"/>
    </source>
</evidence>
<sequence>MQGIFTNSLWYIEFLVFVIVLIGFFKLFLYLASTNYGYYYAQHDMRLKYPHVATKKCKPKIKEPNQRPVCFDLGCIWFCRLIASIITIAVCYYCAYTLISDTKLKFGLFVP</sequence>